<dbReference type="RefSeq" id="WP_129518734.1">
    <property type="nucleotide sequence ID" value="NZ_QWEX01000005.1"/>
</dbReference>
<gene>
    <name evidence="1" type="ORF">D1006_40815</name>
</gene>
<reference evidence="1 2" key="1">
    <citation type="submission" date="2018-08" db="EMBL/GenBank/DDBJ databases">
        <title>Mountain-cultivated ginseng endophyte, Burkholderia stabilis and its activity against ginseng root rot disease.</title>
        <authorList>
            <person name="Tapan Kumar M."/>
            <person name="Bae H."/>
            <person name="Shanmugam G."/>
            <person name="Jeon J."/>
        </authorList>
    </citation>
    <scope>NUCLEOTIDE SEQUENCE [LARGE SCALE GENOMIC DNA]</scope>
    <source>
        <strain evidence="1 2">EB159</strain>
    </source>
</reference>
<protein>
    <submittedName>
        <fullName evidence="1">Uncharacterized protein</fullName>
    </submittedName>
</protein>
<dbReference type="EMBL" id="QWEX01000005">
    <property type="protein sequence ID" value="RXV64147.1"/>
    <property type="molecule type" value="Genomic_DNA"/>
</dbReference>
<dbReference type="Proteomes" id="UP000289650">
    <property type="component" value="Unassembled WGS sequence"/>
</dbReference>
<dbReference type="OrthoDB" id="9033863at2"/>
<sequence>MNRHRASFIERRRAAAAIAWPEGTLLLTNPDPAAQRMLKCLAFALAAAACLFAITGTNGPLQAWARSRDYLDMRPAMEAAMKDGSRAAGTWLAVHFDREYPGLLWAESDAGEPTAMYLVARMRLQKNADPTPTTGHSLAAVDPAWEDGMQLMRRAAAAGNQDALRYLISRSGK</sequence>
<name>A0A4Q2A4W5_9BURK</name>
<evidence type="ECO:0000313" key="2">
    <source>
        <dbReference type="Proteomes" id="UP000289650"/>
    </source>
</evidence>
<accession>A0A4Q2A4W5</accession>
<evidence type="ECO:0000313" key="1">
    <source>
        <dbReference type="EMBL" id="RXV64147.1"/>
    </source>
</evidence>
<comment type="caution">
    <text evidence="1">The sequence shown here is derived from an EMBL/GenBank/DDBJ whole genome shotgun (WGS) entry which is preliminary data.</text>
</comment>
<dbReference type="AlphaFoldDB" id="A0A4Q2A4W5"/>
<proteinExistence type="predicted"/>
<organism evidence="1 2">
    <name type="scientific">Burkholderia stabilis</name>
    <dbReference type="NCBI Taxonomy" id="95485"/>
    <lineage>
        <taxon>Bacteria</taxon>
        <taxon>Pseudomonadati</taxon>
        <taxon>Pseudomonadota</taxon>
        <taxon>Betaproteobacteria</taxon>
        <taxon>Burkholderiales</taxon>
        <taxon>Burkholderiaceae</taxon>
        <taxon>Burkholderia</taxon>
        <taxon>Burkholderia cepacia complex</taxon>
    </lineage>
</organism>